<dbReference type="Gene3D" id="3.30.429.10">
    <property type="entry name" value="Macrophage Migration Inhibitory Factor"/>
    <property type="match status" value="1"/>
</dbReference>
<protein>
    <recommendedName>
        <fullName evidence="3">Phenylpyruvate tautomerase PptA (4-oxalocrotonate tautomerase family)</fullName>
    </recommendedName>
</protein>
<dbReference type="InterPro" id="IPR014347">
    <property type="entry name" value="Tautomerase/MIF_sf"/>
</dbReference>
<dbReference type="EMBL" id="MUAV01000018">
    <property type="protein sequence ID" value="RAP40501.1"/>
    <property type="molecule type" value="Genomic_DNA"/>
</dbReference>
<dbReference type="Proteomes" id="UP000248659">
    <property type="component" value="Unassembled WGS sequence"/>
</dbReference>
<dbReference type="SUPFAM" id="SSF55331">
    <property type="entry name" value="Tautomerase/MIF"/>
    <property type="match status" value="2"/>
</dbReference>
<proteinExistence type="predicted"/>
<organism evidence="1 2">
    <name type="scientific">Rhodovulum viride</name>
    <dbReference type="NCBI Taxonomy" id="1231134"/>
    <lineage>
        <taxon>Bacteria</taxon>
        <taxon>Pseudomonadati</taxon>
        <taxon>Pseudomonadota</taxon>
        <taxon>Alphaproteobacteria</taxon>
        <taxon>Rhodobacterales</taxon>
        <taxon>Paracoccaceae</taxon>
        <taxon>Rhodovulum</taxon>
    </lineage>
</organism>
<reference evidence="1 2" key="1">
    <citation type="submission" date="2017-01" db="EMBL/GenBank/DDBJ databases">
        <title>Genome sequence of Rhodovulum viride JA756.</title>
        <authorList>
            <person name="Lakshmi K.V."/>
            <person name="Tushar L.D."/>
            <person name="Sasikala C."/>
            <person name="Venkataramana C."/>
        </authorList>
    </citation>
    <scope>NUCLEOTIDE SEQUENCE [LARGE SCALE GENOMIC DNA]</scope>
    <source>
        <strain evidence="1 2">JA756</strain>
    </source>
</reference>
<gene>
    <name evidence="1" type="ORF">BYZ73_14785</name>
</gene>
<evidence type="ECO:0008006" key="3">
    <source>
        <dbReference type="Google" id="ProtNLM"/>
    </source>
</evidence>
<evidence type="ECO:0000313" key="1">
    <source>
        <dbReference type="EMBL" id="RAP40501.1"/>
    </source>
</evidence>
<sequence>MPFIEVFDRGASEQTRVLATSSMTDGLCTAFGIKPEIVTVYYFSVPENSYGHAGKYGENAEVFRIFVKVHAFPRPQDAKAAAARALTDGLCAAYGAQPKEVIVYFFDRTPEDAFHAGIASA</sequence>
<evidence type="ECO:0000313" key="2">
    <source>
        <dbReference type="Proteomes" id="UP000248659"/>
    </source>
</evidence>
<dbReference type="RefSeq" id="WP_112316538.1">
    <property type="nucleotide sequence ID" value="NZ_MUAV01000018.1"/>
</dbReference>
<comment type="caution">
    <text evidence="1">The sequence shown here is derived from an EMBL/GenBank/DDBJ whole genome shotgun (WGS) entry which is preliminary data.</text>
</comment>
<name>A0ABX9DDT1_9RHOB</name>
<keyword evidence="2" id="KW-1185">Reference proteome</keyword>
<accession>A0ABX9DDT1</accession>